<dbReference type="GO" id="GO:0006260">
    <property type="term" value="P:DNA replication"/>
    <property type="evidence" value="ECO:0007669"/>
    <property type="project" value="UniProtKB-KW"/>
</dbReference>
<dbReference type="InterPro" id="IPR013839">
    <property type="entry name" value="DNAligase_adenylation"/>
</dbReference>
<reference evidence="14" key="1">
    <citation type="submission" date="2018-05" db="EMBL/GenBank/DDBJ databases">
        <authorList>
            <person name="Lanie J.A."/>
            <person name="Ng W.-L."/>
            <person name="Kazmierczak K.M."/>
            <person name="Andrzejewski T.M."/>
            <person name="Davidsen T.M."/>
            <person name="Wayne K.J."/>
            <person name="Tettelin H."/>
            <person name="Glass J.I."/>
            <person name="Rusch D."/>
            <person name="Podicherti R."/>
            <person name="Tsui H.-C.T."/>
            <person name="Winkler M.E."/>
        </authorList>
    </citation>
    <scope>NUCLEOTIDE SEQUENCE</scope>
</reference>
<dbReference type="InterPro" id="IPR010994">
    <property type="entry name" value="RuvA_2-like"/>
</dbReference>
<protein>
    <recommendedName>
        <fullName evidence="3">DNA ligase (NAD(+))</fullName>
        <ecNumber evidence="3">6.5.1.2</ecNumber>
    </recommendedName>
</protein>
<keyword evidence="8" id="KW-0862">Zinc</keyword>
<dbReference type="FunFam" id="2.40.50.140:FF:000012">
    <property type="entry name" value="DNA ligase"/>
    <property type="match status" value="1"/>
</dbReference>
<dbReference type="GO" id="GO:0003911">
    <property type="term" value="F:DNA ligase (NAD+) activity"/>
    <property type="evidence" value="ECO:0007669"/>
    <property type="project" value="UniProtKB-EC"/>
</dbReference>
<evidence type="ECO:0000256" key="6">
    <source>
        <dbReference type="ARBA" id="ARBA00022723"/>
    </source>
</evidence>
<keyword evidence="9" id="KW-0460">Magnesium</keyword>
<gene>
    <name evidence="14" type="ORF">METZ01_LOCUS470948</name>
</gene>
<keyword evidence="5" id="KW-0235">DNA replication</keyword>
<dbReference type="EMBL" id="UINC01199592">
    <property type="protein sequence ID" value="SVE18094.1"/>
    <property type="molecule type" value="Genomic_DNA"/>
</dbReference>
<feature type="non-terminal residue" evidence="14">
    <location>
        <position position="1"/>
    </location>
</feature>
<evidence type="ECO:0000256" key="8">
    <source>
        <dbReference type="ARBA" id="ARBA00022833"/>
    </source>
</evidence>
<keyword evidence="10" id="KW-0520">NAD</keyword>
<evidence type="ECO:0000256" key="11">
    <source>
        <dbReference type="ARBA" id="ARBA00023204"/>
    </source>
</evidence>
<evidence type="ECO:0000256" key="7">
    <source>
        <dbReference type="ARBA" id="ARBA00022763"/>
    </source>
</evidence>
<comment type="cofactor">
    <cofactor evidence="1">
        <name>Mg(2+)</name>
        <dbReference type="ChEBI" id="CHEBI:18420"/>
    </cofactor>
</comment>
<evidence type="ECO:0000256" key="3">
    <source>
        <dbReference type="ARBA" id="ARBA00012722"/>
    </source>
</evidence>
<dbReference type="SUPFAM" id="SSF47781">
    <property type="entry name" value="RuvA domain 2-like"/>
    <property type="match status" value="1"/>
</dbReference>
<dbReference type="Gene3D" id="2.40.50.140">
    <property type="entry name" value="Nucleic acid-binding proteins"/>
    <property type="match status" value="1"/>
</dbReference>
<keyword evidence="11" id="KW-0234">DNA repair</keyword>
<keyword evidence="6" id="KW-0479">Metal-binding</keyword>
<dbReference type="Gene3D" id="1.10.150.20">
    <property type="entry name" value="5' to 3' exonuclease, C-terminal subdomain"/>
    <property type="match status" value="1"/>
</dbReference>
<sequence length="246" mass="27593">NLNSHLINNFDDVPDIINKKIETRLALNYSIDGMVIKVNKIDFQEYLGNTSKDPRWATAIKFPATKVETKLIDIKISLGRTGVATPYAVLEPVDLDGVTIKSATLHNLDYIRSKDIRAGDDVVIQRAGDVIPQVVKPSNINNRISSSTEFQMPEECPVCFSQLIKYENDPFTRCINSKCSQQMKRLIEHYASKQSVDIEGLGEGIINQLFEKGLIRSITDLYKITSDDLIDLEGFGQKSVKNLLDS</sequence>
<evidence type="ECO:0000256" key="5">
    <source>
        <dbReference type="ARBA" id="ARBA00022705"/>
    </source>
</evidence>
<dbReference type="Gene3D" id="3.30.1490.70">
    <property type="match status" value="1"/>
</dbReference>
<dbReference type="GO" id="GO:0046872">
    <property type="term" value="F:metal ion binding"/>
    <property type="evidence" value="ECO:0007669"/>
    <property type="project" value="UniProtKB-KW"/>
</dbReference>
<dbReference type="InterPro" id="IPR012340">
    <property type="entry name" value="NA-bd_OB-fold"/>
</dbReference>
<evidence type="ECO:0000256" key="10">
    <source>
        <dbReference type="ARBA" id="ARBA00023027"/>
    </source>
</evidence>
<evidence type="ECO:0000313" key="14">
    <source>
        <dbReference type="EMBL" id="SVE18094.1"/>
    </source>
</evidence>
<evidence type="ECO:0000256" key="9">
    <source>
        <dbReference type="ARBA" id="ARBA00022842"/>
    </source>
</evidence>
<evidence type="ECO:0000256" key="4">
    <source>
        <dbReference type="ARBA" id="ARBA00022598"/>
    </source>
</evidence>
<dbReference type="Pfam" id="PF01653">
    <property type="entry name" value="DNA_ligase_aden"/>
    <property type="match status" value="1"/>
</dbReference>
<proteinExistence type="predicted"/>
<organism evidence="14">
    <name type="scientific">marine metagenome</name>
    <dbReference type="NCBI Taxonomy" id="408172"/>
    <lineage>
        <taxon>unclassified sequences</taxon>
        <taxon>metagenomes</taxon>
        <taxon>ecological metagenomes</taxon>
    </lineage>
</organism>
<evidence type="ECO:0000256" key="1">
    <source>
        <dbReference type="ARBA" id="ARBA00001946"/>
    </source>
</evidence>
<dbReference type="FunFam" id="1.10.150.20:FF:000007">
    <property type="entry name" value="DNA ligase"/>
    <property type="match status" value="1"/>
</dbReference>
<name>A0A383BE06_9ZZZZ</name>
<dbReference type="Gene3D" id="6.20.10.30">
    <property type="match status" value="1"/>
</dbReference>
<keyword evidence="4" id="KW-0436">Ligase</keyword>
<dbReference type="InterPro" id="IPR004150">
    <property type="entry name" value="NAD_DNA_ligase_OB"/>
</dbReference>
<evidence type="ECO:0000259" key="13">
    <source>
        <dbReference type="SMART" id="SM00532"/>
    </source>
</evidence>
<dbReference type="EC" id="6.5.1.2" evidence="3"/>
<dbReference type="Pfam" id="PF03120">
    <property type="entry name" value="OB_DNA_ligase"/>
    <property type="match status" value="1"/>
</dbReference>
<comment type="function">
    <text evidence="2">DNA ligase that catalyzes the formation of phosphodiester linkages between 5'-phosphoryl and 3'-hydroxyl groups in double-stranded DNA using NAD as a coenzyme and as the energy source for the reaction. It is essential for DNA replication and repair of damaged DNA.</text>
</comment>
<feature type="non-terminal residue" evidence="14">
    <location>
        <position position="246"/>
    </location>
</feature>
<keyword evidence="7" id="KW-0227">DNA damage</keyword>
<dbReference type="InterPro" id="IPR013840">
    <property type="entry name" value="DNAligase_N"/>
</dbReference>
<accession>A0A383BE06</accession>
<dbReference type="GO" id="GO:0006281">
    <property type="term" value="P:DNA repair"/>
    <property type="evidence" value="ECO:0007669"/>
    <property type="project" value="UniProtKB-KW"/>
</dbReference>
<dbReference type="SUPFAM" id="SSF50249">
    <property type="entry name" value="Nucleic acid-binding proteins"/>
    <property type="match status" value="1"/>
</dbReference>
<dbReference type="SUPFAM" id="SSF56091">
    <property type="entry name" value="DNA ligase/mRNA capping enzyme, catalytic domain"/>
    <property type="match status" value="1"/>
</dbReference>
<evidence type="ECO:0000256" key="12">
    <source>
        <dbReference type="ARBA" id="ARBA00034005"/>
    </source>
</evidence>
<dbReference type="SMART" id="SM00532">
    <property type="entry name" value="LIGANc"/>
    <property type="match status" value="1"/>
</dbReference>
<dbReference type="AlphaFoldDB" id="A0A383BE06"/>
<evidence type="ECO:0000256" key="2">
    <source>
        <dbReference type="ARBA" id="ARBA00004067"/>
    </source>
</evidence>
<comment type="catalytic activity">
    <reaction evidence="12">
        <text>NAD(+) + (deoxyribonucleotide)n-3'-hydroxyl + 5'-phospho-(deoxyribonucleotide)m = (deoxyribonucleotide)n+m + AMP + beta-nicotinamide D-nucleotide.</text>
        <dbReference type="EC" id="6.5.1.2"/>
    </reaction>
</comment>
<feature type="domain" description="NAD-dependent DNA ligase N-terminal" evidence="13">
    <location>
        <begin position="1"/>
        <end position="195"/>
    </location>
</feature>